<evidence type="ECO:0000313" key="3">
    <source>
        <dbReference type="Proteomes" id="UP001549036"/>
    </source>
</evidence>
<name>A0ABV2HL75_9HYPH</name>
<accession>A0ABV2HL75</accession>
<gene>
    <name evidence="2" type="ORF">ABID26_000702</name>
</gene>
<dbReference type="Proteomes" id="UP001549036">
    <property type="component" value="Unassembled WGS sequence"/>
</dbReference>
<proteinExistence type="predicted"/>
<feature type="region of interest" description="Disordered" evidence="1">
    <location>
        <begin position="33"/>
        <end position="62"/>
    </location>
</feature>
<dbReference type="EMBL" id="JBEPLM010000001">
    <property type="protein sequence ID" value="MET3591323.1"/>
    <property type="molecule type" value="Genomic_DNA"/>
</dbReference>
<protein>
    <recommendedName>
        <fullName evidence="4">Transposase</fullName>
    </recommendedName>
</protein>
<evidence type="ECO:0000256" key="1">
    <source>
        <dbReference type="SAM" id="MobiDB-lite"/>
    </source>
</evidence>
<sequence>MAKRGRPTKEMLEKQKLLEELVRALARDFARRDHQIEKRLREPGPENKLPVLKRRRKTRRPN</sequence>
<feature type="compositionally biased region" description="Basic and acidic residues" evidence="1">
    <location>
        <begin position="33"/>
        <end position="45"/>
    </location>
</feature>
<reference evidence="2 3" key="1">
    <citation type="submission" date="2024-06" db="EMBL/GenBank/DDBJ databases">
        <title>Genomic Encyclopedia of Type Strains, Phase IV (KMG-IV): sequencing the most valuable type-strain genomes for metagenomic binning, comparative biology and taxonomic classification.</title>
        <authorList>
            <person name="Goeker M."/>
        </authorList>
    </citation>
    <scope>NUCLEOTIDE SEQUENCE [LARGE SCALE GENOMIC DNA]</scope>
    <source>
        <strain evidence="2 3">DSM 29846</strain>
    </source>
</reference>
<feature type="compositionally biased region" description="Basic residues" evidence="1">
    <location>
        <begin position="51"/>
        <end position="62"/>
    </location>
</feature>
<comment type="caution">
    <text evidence="2">The sequence shown here is derived from an EMBL/GenBank/DDBJ whole genome shotgun (WGS) entry which is preliminary data.</text>
</comment>
<evidence type="ECO:0008006" key="4">
    <source>
        <dbReference type="Google" id="ProtNLM"/>
    </source>
</evidence>
<keyword evidence="3" id="KW-1185">Reference proteome</keyword>
<evidence type="ECO:0000313" key="2">
    <source>
        <dbReference type="EMBL" id="MET3591323.1"/>
    </source>
</evidence>
<dbReference type="RefSeq" id="WP_292371725.1">
    <property type="nucleotide sequence ID" value="NZ_JBEPLM010000001.1"/>
</dbReference>
<organism evidence="2 3">
    <name type="scientific">Mesorhizobium shonense</name>
    <dbReference type="NCBI Taxonomy" id="1209948"/>
    <lineage>
        <taxon>Bacteria</taxon>
        <taxon>Pseudomonadati</taxon>
        <taxon>Pseudomonadota</taxon>
        <taxon>Alphaproteobacteria</taxon>
        <taxon>Hyphomicrobiales</taxon>
        <taxon>Phyllobacteriaceae</taxon>
        <taxon>Mesorhizobium</taxon>
    </lineage>
</organism>